<feature type="domain" description="Mur ligase central" evidence="14">
    <location>
        <begin position="106"/>
        <end position="293"/>
    </location>
</feature>
<dbReference type="STRING" id="489703.SAMN04488038_112176"/>
<evidence type="ECO:0000256" key="5">
    <source>
        <dbReference type="ARBA" id="ARBA00022840"/>
    </source>
</evidence>
<evidence type="ECO:0000256" key="6">
    <source>
        <dbReference type="ARBA" id="ARBA00022960"/>
    </source>
</evidence>
<evidence type="ECO:0000259" key="13">
    <source>
        <dbReference type="Pfam" id="PF02875"/>
    </source>
</evidence>
<dbReference type="InterPro" id="IPR000713">
    <property type="entry name" value="Mur_ligase_N"/>
</dbReference>
<dbReference type="GO" id="GO:0051301">
    <property type="term" value="P:cell division"/>
    <property type="evidence" value="ECO:0007669"/>
    <property type="project" value="UniProtKB-KW"/>
</dbReference>
<dbReference type="NCBIfam" id="TIGR01143">
    <property type="entry name" value="murF"/>
    <property type="match status" value="1"/>
</dbReference>
<keyword evidence="6 10" id="KW-0133">Cell shape</keyword>
<dbReference type="InterPro" id="IPR004101">
    <property type="entry name" value="Mur_ligase_C"/>
</dbReference>
<evidence type="ECO:0000259" key="14">
    <source>
        <dbReference type="Pfam" id="PF08245"/>
    </source>
</evidence>
<gene>
    <name evidence="10" type="primary">murF</name>
    <name evidence="15" type="ORF">SAMN04488038_112176</name>
</gene>
<evidence type="ECO:0000256" key="4">
    <source>
        <dbReference type="ARBA" id="ARBA00022741"/>
    </source>
</evidence>
<feature type="binding site" evidence="10">
    <location>
        <begin position="107"/>
        <end position="113"/>
    </location>
    <ligand>
        <name>ATP</name>
        <dbReference type="ChEBI" id="CHEBI:30616"/>
    </ligand>
</feature>
<dbReference type="Gene3D" id="3.40.1190.10">
    <property type="entry name" value="Mur-like, catalytic domain"/>
    <property type="match status" value="1"/>
</dbReference>
<dbReference type="InterPro" id="IPR005863">
    <property type="entry name" value="UDP-N-AcMur_synth"/>
</dbReference>
<comment type="function">
    <text evidence="10 11">Involved in cell wall formation. Catalyzes the final step in the synthesis of UDP-N-acetylmuramoyl-pentapeptide, the precursor of murein.</text>
</comment>
<dbReference type="InterPro" id="IPR035911">
    <property type="entry name" value="MurE/MurF_N"/>
</dbReference>
<name>A0A1H9K150_9GAMM</name>
<dbReference type="SUPFAM" id="SSF63418">
    <property type="entry name" value="MurE/MurF N-terminal domain"/>
    <property type="match status" value="1"/>
</dbReference>
<evidence type="ECO:0000313" key="15">
    <source>
        <dbReference type="EMBL" id="SEQ92981.1"/>
    </source>
</evidence>
<protein>
    <recommendedName>
        <fullName evidence="10 11">UDP-N-acetylmuramoyl-tripeptide--D-alanyl-D-alanine ligase</fullName>
        <ecNumber evidence="10 11">6.3.2.10</ecNumber>
    </recommendedName>
    <alternativeName>
        <fullName evidence="10">D-alanyl-D-alanine-adding enzyme</fullName>
    </alternativeName>
</protein>
<dbReference type="PANTHER" id="PTHR43024">
    <property type="entry name" value="UDP-N-ACETYLMURAMOYL-TRIPEPTIDE--D-ALANYL-D-ALANINE LIGASE"/>
    <property type="match status" value="1"/>
</dbReference>
<dbReference type="Gene3D" id="3.40.1390.10">
    <property type="entry name" value="MurE/MurF, N-terminal domain"/>
    <property type="match status" value="1"/>
</dbReference>
<keyword evidence="1 10" id="KW-0963">Cytoplasm</keyword>
<comment type="catalytic activity">
    <reaction evidence="10 11">
        <text>D-alanyl-D-alanine + UDP-N-acetyl-alpha-D-muramoyl-L-alanyl-gamma-D-glutamyl-meso-2,6-diaminopimelate + ATP = UDP-N-acetyl-alpha-D-muramoyl-L-alanyl-gamma-D-glutamyl-meso-2,6-diaminopimeloyl-D-alanyl-D-alanine + ADP + phosphate + H(+)</text>
        <dbReference type="Rhea" id="RHEA:28374"/>
        <dbReference type="ChEBI" id="CHEBI:15378"/>
        <dbReference type="ChEBI" id="CHEBI:30616"/>
        <dbReference type="ChEBI" id="CHEBI:43474"/>
        <dbReference type="ChEBI" id="CHEBI:57822"/>
        <dbReference type="ChEBI" id="CHEBI:61386"/>
        <dbReference type="ChEBI" id="CHEBI:83905"/>
        <dbReference type="ChEBI" id="CHEBI:456216"/>
        <dbReference type="EC" id="6.3.2.10"/>
    </reaction>
</comment>
<accession>A0A1H9K150</accession>
<organism evidence="15 16">
    <name type="scientific">Solimonas aquatica</name>
    <dbReference type="NCBI Taxonomy" id="489703"/>
    <lineage>
        <taxon>Bacteria</taxon>
        <taxon>Pseudomonadati</taxon>
        <taxon>Pseudomonadota</taxon>
        <taxon>Gammaproteobacteria</taxon>
        <taxon>Nevskiales</taxon>
        <taxon>Nevskiaceae</taxon>
        <taxon>Solimonas</taxon>
    </lineage>
</organism>
<dbReference type="Pfam" id="PF02875">
    <property type="entry name" value="Mur_ligase_C"/>
    <property type="match status" value="1"/>
</dbReference>
<keyword evidence="5 10" id="KW-0067">ATP-binding</keyword>
<keyword evidence="3 10" id="KW-0132">Cell division</keyword>
<keyword evidence="8 10" id="KW-0131">Cell cycle</keyword>
<dbReference type="SUPFAM" id="SSF53244">
    <property type="entry name" value="MurD-like peptide ligases, peptide-binding domain"/>
    <property type="match status" value="1"/>
</dbReference>
<dbReference type="InterPro" id="IPR051046">
    <property type="entry name" value="MurCDEF_CellWall_CoF430Synth"/>
</dbReference>
<dbReference type="Proteomes" id="UP000199233">
    <property type="component" value="Unassembled WGS sequence"/>
</dbReference>
<evidence type="ECO:0000256" key="2">
    <source>
        <dbReference type="ARBA" id="ARBA00022598"/>
    </source>
</evidence>
<dbReference type="RefSeq" id="WP_093288229.1">
    <property type="nucleotide sequence ID" value="NZ_FOFS01000012.1"/>
</dbReference>
<feature type="domain" description="Mur ligase C-terminal" evidence="13">
    <location>
        <begin position="315"/>
        <end position="434"/>
    </location>
</feature>
<evidence type="ECO:0000313" key="16">
    <source>
        <dbReference type="Proteomes" id="UP000199233"/>
    </source>
</evidence>
<dbReference type="UniPathway" id="UPA00219"/>
<dbReference type="Pfam" id="PF08245">
    <property type="entry name" value="Mur_ligase_M"/>
    <property type="match status" value="1"/>
</dbReference>
<comment type="subcellular location">
    <subcellularLocation>
        <location evidence="10 11">Cytoplasm</location>
    </subcellularLocation>
</comment>
<evidence type="ECO:0000256" key="8">
    <source>
        <dbReference type="ARBA" id="ARBA00023306"/>
    </source>
</evidence>
<dbReference type="PANTHER" id="PTHR43024:SF1">
    <property type="entry name" value="UDP-N-ACETYLMURAMOYL-TRIPEPTIDE--D-ALANYL-D-ALANINE LIGASE"/>
    <property type="match status" value="1"/>
</dbReference>
<dbReference type="SUPFAM" id="SSF53623">
    <property type="entry name" value="MurD-like peptide ligases, catalytic domain"/>
    <property type="match status" value="1"/>
</dbReference>
<evidence type="ECO:0000259" key="12">
    <source>
        <dbReference type="Pfam" id="PF01225"/>
    </source>
</evidence>
<keyword evidence="7 10" id="KW-0573">Peptidoglycan synthesis</keyword>
<proteinExistence type="inferred from homology"/>
<evidence type="ECO:0000256" key="11">
    <source>
        <dbReference type="RuleBase" id="RU004136"/>
    </source>
</evidence>
<dbReference type="GO" id="GO:0071555">
    <property type="term" value="P:cell wall organization"/>
    <property type="evidence" value="ECO:0007669"/>
    <property type="project" value="UniProtKB-KW"/>
</dbReference>
<keyword evidence="16" id="KW-1185">Reference proteome</keyword>
<dbReference type="OrthoDB" id="9801978at2"/>
<dbReference type="GO" id="GO:0008766">
    <property type="term" value="F:UDP-N-acetylmuramoylalanyl-D-glutamyl-2,6-diaminopimelate-D-alanyl-D-alanine ligase activity"/>
    <property type="evidence" value="ECO:0007669"/>
    <property type="project" value="RHEA"/>
</dbReference>
<comment type="pathway">
    <text evidence="10 11">Cell wall biogenesis; peptidoglycan biosynthesis.</text>
</comment>
<dbReference type="Pfam" id="PF01225">
    <property type="entry name" value="Mur_ligase"/>
    <property type="match status" value="1"/>
</dbReference>
<dbReference type="GO" id="GO:0047480">
    <property type="term" value="F:UDP-N-acetylmuramoyl-tripeptide-D-alanyl-D-alanine ligase activity"/>
    <property type="evidence" value="ECO:0007669"/>
    <property type="project" value="UniProtKB-UniRule"/>
</dbReference>
<dbReference type="GO" id="GO:0005524">
    <property type="term" value="F:ATP binding"/>
    <property type="evidence" value="ECO:0007669"/>
    <property type="project" value="UniProtKB-UniRule"/>
</dbReference>
<dbReference type="GO" id="GO:0009252">
    <property type="term" value="P:peptidoglycan biosynthetic process"/>
    <property type="evidence" value="ECO:0007669"/>
    <property type="project" value="UniProtKB-UniRule"/>
</dbReference>
<dbReference type="Gene3D" id="3.90.190.20">
    <property type="entry name" value="Mur ligase, C-terminal domain"/>
    <property type="match status" value="1"/>
</dbReference>
<keyword evidence="2 10" id="KW-0436">Ligase</keyword>
<dbReference type="InterPro" id="IPR036615">
    <property type="entry name" value="Mur_ligase_C_dom_sf"/>
</dbReference>
<evidence type="ECO:0000256" key="10">
    <source>
        <dbReference type="HAMAP-Rule" id="MF_02019"/>
    </source>
</evidence>
<evidence type="ECO:0000256" key="9">
    <source>
        <dbReference type="ARBA" id="ARBA00023316"/>
    </source>
</evidence>
<evidence type="ECO:0000256" key="3">
    <source>
        <dbReference type="ARBA" id="ARBA00022618"/>
    </source>
</evidence>
<feature type="domain" description="Mur ligase N-terminal catalytic" evidence="12">
    <location>
        <begin position="24"/>
        <end position="68"/>
    </location>
</feature>
<dbReference type="EC" id="6.3.2.10" evidence="10 11"/>
<dbReference type="InterPro" id="IPR036565">
    <property type="entry name" value="Mur-like_cat_sf"/>
</dbReference>
<evidence type="ECO:0000256" key="1">
    <source>
        <dbReference type="ARBA" id="ARBA00022490"/>
    </source>
</evidence>
<dbReference type="GO" id="GO:0005737">
    <property type="term" value="C:cytoplasm"/>
    <property type="evidence" value="ECO:0007669"/>
    <property type="project" value="UniProtKB-SubCell"/>
</dbReference>
<reference evidence="15 16" key="1">
    <citation type="submission" date="2016-10" db="EMBL/GenBank/DDBJ databases">
        <authorList>
            <person name="de Groot N.N."/>
        </authorList>
    </citation>
    <scope>NUCLEOTIDE SEQUENCE [LARGE SCALE GENOMIC DNA]</scope>
    <source>
        <strain evidence="15 16">DSM 25927</strain>
    </source>
</reference>
<dbReference type="HAMAP" id="MF_02019">
    <property type="entry name" value="MurF"/>
    <property type="match status" value="1"/>
</dbReference>
<dbReference type="EMBL" id="FOFS01000012">
    <property type="protein sequence ID" value="SEQ92981.1"/>
    <property type="molecule type" value="Genomic_DNA"/>
</dbReference>
<sequence length="454" mass="47481">MNLRLSEMASALNAEMRGEDVIVSAVDSDSRKLAPGSLFVALQGERFDGHAFLSAAQGSGAAAALVSRWVEDSALPQLKVADTLAGLQQLAAWWRQRFSLPVIGLTGSNGKTTSKQMLAAIFATRGPVLATQGNLNNHIGVPLTLLCLRAQHRTAVIEMGANHLREIALLTGIVQPDVGLVTQAGDAHLEGFGSREGVARGKGELYEGLRVGACAIINADDAYAPLWRQFAAHTHISSFGMSPAAEVRGSDIRSLDNGSQRFRLHCAQGDVDVSLPLPGRHNVMNALGAAACALAVGLSPQEIAAGLAQLQPPPGRVSRQRTPQNALLIDDSYNANPSSLRAGMELLALQPRRKLLALGNMAELGVDAERLHREAGALARALGIDKLYALGDLAGLAADAFGSGGLRFDTAEALAAALAADLNPNDTVLVKGSRSARMERVVAALLGTAPGAQH</sequence>
<keyword evidence="4 10" id="KW-0547">Nucleotide-binding</keyword>
<evidence type="ECO:0000256" key="7">
    <source>
        <dbReference type="ARBA" id="ARBA00022984"/>
    </source>
</evidence>
<dbReference type="AlphaFoldDB" id="A0A1H9K150"/>
<keyword evidence="9 10" id="KW-0961">Cell wall biogenesis/degradation</keyword>
<dbReference type="InterPro" id="IPR013221">
    <property type="entry name" value="Mur_ligase_cen"/>
</dbReference>
<comment type="similarity">
    <text evidence="10">Belongs to the MurCDEF family. MurF subfamily.</text>
</comment>
<dbReference type="GO" id="GO:0008360">
    <property type="term" value="P:regulation of cell shape"/>
    <property type="evidence" value="ECO:0007669"/>
    <property type="project" value="UniProtKB-KW"/>
</dbReference>